<evidence type="ECO:0000256" key="4">
    <source>
        <dbReference type="ARBA" id="ARBA00022723"/>
    </source>
</evidence>
<keyword evidence="5" id="KW-0460">Magnesium</keyword>
<evidence type="ECO:0000256" key="9">
    <source>
        <dbReference type="ARBA" id="ARBA00072473"/>
    </source>
</evidence>
<evidence type="ECO:0000256" key="12">
    <source>
        <dbReference type="RuleBase" id="RU004466"/>
    </source>
</evidence>
<evidence type="ECO:0000256" key="6">
    <source>
        <dbReference type="ARBA" id="ARBA00051506"/>
    </source>
</evidence>
<dbReference type="PANTHER" id="PTHR12001">
    <property type="entry name" value="GERANYLGERANYL PYROPHOSPHATE SYNTHASE"/>
    <property type="match status" value="1"/>
</dbReference>
<dbReference type="Proteomes" id="UP000294364">
    <property type="component" value="Chromosome"/>
</dbReference>
<dbReference type="SUPFAM" id="SSF48576">
    <property type="entry name" value="Terpenoid synthases"/>
    <property type="match status" value="1"/>
</dbReference>
<feature type="coiled-coil region" evidence="13">
    <location>
        <begin position="272"/>
        <end position="299"/>
    </location>
</feature>
<dbReference type="GO" id="GO:0008299">
    <property type="term" value="P:isoprenoid biosynthetic process"/>
    <property type="evidence" value="ECO:0007669"/>
    <property type="project" value="InterPro"/>
</dbReference>
<comment type="catalytic activity">
    <reaction evidence="6">
        <text>5 isopentenyl diphosphate + (2E,6E)-farnesyl diphosphate = all-trans-octaprenyl diphosphate + 5 diphosphate</text>
        <dbReference type="Rhea" id="RHEA:27798"/>
        <dbReference type="ChEBI" id="CHEBI:33019"/>
        <dbReference type="ChEBI" id="CHEBI:57711"/>
        <dbReference type="ChEBI" id="CHEBI:128769"/>
        <dbReference type="ChEBI" id="CHEBI:175763"/>
        <dbReference type="EC" id="2.5.1.90"/>
    </reaction>
</comment>
<dbReference type="EMBL" id="LR217698">
    <property type="protein sequence ID" value="VFP78537.1"/>
    <property type="molecule type" value="Genomic_DNA"/>
</dbReference>
<dbReference type="InterPro" id="IPR033749">
    <property type="entry name" value="Polyprenyl_synt_CS"/>
</dbReference>
<keyword evidence="3 12" id="KW-0808">Transferase</keyword>
<evidence type="ECO:0000256" key="5">
    <source>
        <dbReference type="ARBA" id="ARBA00022842"/>
    </source>
</evidence>
<evidence type="ECO:0000256" key="11">
    <source>
        <dbReference type="ARBA" id="ARBA00083124"/>
    </source>
</evidence>
<evidence type="ECO:0000256" key="7">
    <source>
        <dbReference type="ARBA" id="ARBA00055029"/>
    </source>
</evidence>
<dbReference type="GO" id="GO:0046872">
    <property type="term" value="F:metal ion binding"/>
    <property type="evidence" value="ECO:0007669"/>
    <property type="project" value="UniProtKB-KW"/>
</dbReference>
<dbReference type="CDD" id="cd00685">
    <property type="entry name" value="Trans_IPPS_HT"/>
    <property type="match status" value="1"/>
</dbReference>
<comment type="cofactor">
    <cofactor evidence="1">
        <name>Mg(2+)</name>
        <dbReference type="ChEBI" id="CHEBI:18420"/>
    </cofactor>
</comment>
<evidence type="ECO:0000256" key="8">
    <source>
        <dbReference type="ARBA" id="ARBA00066511"/>
    </source>
</evidence>
<organism evidence="14 15">
    <name type="scientific">Candidatus Erwinia haradaeae</name>
    <dbReference type="NCBI Taxonomy" id="1922217"/>
    <lineage>
        <taxon>Bacteria</taxon>
        <taxon>Pseudomonadati</taxon>
        <taxon>Pseudomonadota</taxon>
        <taxon>Gammaproteobacteria</taxon>
        <taxon>Enterobacterales</taxon>
        <taxon>Erwiniaceae</taxon>
        <taxon>Erwinia</taxon>
    </lineage>
</organism>
<dbReference type="EC" id="2.5.1.90" evidence="8"/>
<dbReference type="PANTHER" id="PTHR12001:SF69">
    <property type="entry name" value="ALL TRANS-POLYPRENYL-DIPHOSPHATE SYNTHASE PDSS1"/>
    <property type="match status" value="1"/>
</dbReference>
<dbReference type="OrthoDB" id="9805316at2"/>
<keyword evidence="13" id="KW-0175">Coiled coil</keyword>
<dbReference type="PROSITE" id="PS00723">
    <property type="entry name" value="POLYPRENYL_SYNTHASE_1"/>
    <property type="match status" value="1"/>
</dbReference>
<evidence type="ECO:0000313" key="14">
    <source>
        <dbReference type="EMBL" id="VFP78537.1"/>
    </source>
</evidence>
<comment type="function">
    <text evidence="7">Supplies octaprenyl diphosphate, the precursor for the side chain of the isoprenoid quinones ubiquinone and menaquinone.</text>
</comment>
<evidence type="ECO:0000256" key="2">
    <source>
        <dbReference type="ARBA" id="ARBA00006706"/>
    </source>
</evidence>
<reference evidence="14 15" key="1">
    <citation type="submission" date="2019-02" db="EMBL/GenBank/DDBJ databases">
        <authorList>
            <person name="Manzano-Marin A."/>
            <person name="Manzano-Marin A."/>
        </authorList>
    </citation>
    <scope>NUCLEOTIDE SEQUENCE [LARGE SCALE GENOMIC DNA]</scope>
    <source>
        <strain evidence="14 15">ErCicurtihirsuta</strain>
    </source>
</reference>
<protein>
    <recommendedName>
        <fullName evidence="9">Octaprenyl diphosphate synthase</fullName>
        <ecNumber evidence="8">2.5.1.90</ecNumber>
    </recommendedName>
    <alternativeName>
        <fullName evidence="11">All-trans-octaprenyl-diphosphate synthase</fullName>
    </alternativeName>
    <alternativeName>
        <fullName evidence="10">Octaprenyl pyrophosphate synthase</fullName>
    </alternativeName>
</protein>
<dbReference type="NCBIfam" id="NF008140">
    <property type="entry name" value="PRK10888.1"/>
    <property type="match status" value="1"/>
</dbReference>
<dbReference type="RefSeq" id="WP_157991869.1">
    <property type="nucleotide sequence ID" value="NZ_LR217698.1"/>
</dbReference>
<dbReference type="InterPro" id="IPR000092">
    <property type="entry name" value="Polyprenyl_synt"/>
</dbReference>
<name>A0A451CYQ2_9GAMM</name>
<evidence type="ECO:0000256" key="1">
    <source>
        <dbReference type="ARBA" id="ARBA00001946"/>
    </source>
</evidence>
<dbReference type="PROSITE" id="PS00444">
    <property type="entry name" value="POLYPRENYL_SYNTHASE_2"/>
    <property type="match status" value="1"/>
</dbReference>
<comment type="similarity">
    <text evidence="2 12">Belongs to the FPP/GGPP synthase family.</text>
</comment>
<evidence type="ECO:0000256" key="10">
    <source>
        <dbReference type="ARBA" id="ARBA00079637"/>
    </source>
</evidence>
<dbReference type="Gene3D" id="1.10.600.10">
    <property type="entry name" value="Farnesyl Diphosphate Synthase"/>
    <property type="match status" value="1"/>
</dbReference>
<accession>A0A451CYQ2</accession>
<dbReference type="AlphaFoldDB" id="A0A451CYQ2"/>
<dbReference type="InterPro" id="IPR008949">
    <property type="entry name" value="Isoprenoid_synthase_dom_sf"/>
</dbReference>
<dbReference type="Pfam" id="PF00348">
    <property type="entry name" value="polyprenyl_synt"/>
    <property type="match status" value="1"/>
</dbReference>
<keyword evidence="4" id="KW-0479">Metal-binding</keyword>
<evidence type="ECO:0000313" key="15">
    <source>
        <dbReference type="Proteomes" id="UP000294364"/>
    </source>
</evidence>
<evidence type="ECO:0000256" key="3">
    <source>
        <dbReference type="ARBA" id="ARBA00022679"/>
    </source>
</evidence>
<proteinExistence type="inferred from homology"/>
<dbReference type="SFLD" id="SFLDS00005">
    <property type="entry name" value="Isoprenoid_Synthase_Type_I"/>
    <property type="match status" value="1"/>
</dbReference>
<gene>
    <name evidence="14" type="primary">ispB</name>
    <name evidence="14" type="ORF">ERCICURT3053_162</name>
</gene>
<evidence type="ECO:0000256" key="13">
    <source>
        <dbReference type="SAM" id="Coils"/>
    </source>
</evidence>
<dbReference type="FunFam" id="1.10.600.10:FF:000002">
    <property type="entry name" value="Octaprenyl diphosphate synthase"/>
    <property type="match status" value="1"/>
</dbReference>
<sequence length="324" mass="35933">MNLQQINQLISQDMEEINSTILTKLHSDVSLINQVIYYIINGGGKRIRPIISVLAARAINNCSNKHYITIAALIECIHTATLLHDDVIDESSMRRGQATVNTTFGNSASVLVGDFIYTRAFQMIISLNSKRILTVMSAAVNILAEGEVLQLLNRNNPDMTEENYMQIIYSKTARLFEAATQSSAILAEASADQEQALQDYGRYVGTAFQLIDDLLDYSSNGEAWGKNIGNDLEEGKLTLPLLHAMNHGTQEQANLIRSAIIQGDGRSFLDQILETMTNCNSLKKTRQAAEKEADKAIKALKILPISPWRIALEAIANISVQRFF</sequence>
<dbReference type="GO" id="GO:0106350">
    <property type="term" value="F:all-trans-octaprenyl-diphosphate synthase activity"/>
    <property type="evidence" value="ECO:0007669"/>
    <property type="project" value="UniProtKB-EC"/>
</dbReference>